<dbReference type="NCBIfam" id="TIGR03741">
    <property type="entry name" value="PRTRC_E"/>
    <property type="match status" value="1"/>
</dbReference>
<feature type="domain" description="ParB-related ThiF-related cassette protein E" evidence="2">
    <location>
        <begin position="4"/>
        <end position="97"/>
    </location>
</feature>
<keyword evidence="4" id="KW-1185">Reference proteome</keyword>
<gene>
    <name evidence="3" type="ORF">RY831_14825</name>
</gene>
<accession>A0ABU6JBB2</accession>
<proteinExistence type="predicted"/>
<name>A0ABU6JBB2_9BURK</name>
<evidence type="ECO:0000256" key="1">
    <source>
        <dbReference type="SAM" id="MobiDB-lite"/>
    </source>
</evidence>
<feature type="compositionally biased region" description="Low complexity" evidence="1">
    <location>
        <begin position="127"/>
        <end position="140"/>
    </location>
</feature>
<sequence length="156" mass="15860">MTTFASLMPLLTQSQAVTVILSANGDQVTATVMPKPKADRDNVLSQPLQLTGTAAELDEGFATAVTSWSGKRLSLVEQVEAANAILDANKSSIANKAAGGKKIPATKPPLPASNQSTSTDDDDEGADSGSGSEPSPSDSGNTVNNSGNAALADLFQ</sequence>
<dbReference type="Proteomes" id="UP001352263">
    <property type="component" value="Unassembled WGS sequence"/>
</dbReference>
<comment type="caution">
    <text evidence="3">The sequence shown here is derived from an EMBL/GenBank/DDBJ whole genome shotgun (WGS) entry which is preliminary data.</text>
</comment>
<dbReference type="EMBL" id="JAWIIV010000011">
    <property type="protein sequence ID" value="MEC4720434.1"/>
    <property type="molecule type" value="Genomic_DNA"/>
</dbReference>
<dbReference type="InterPro" id="IPR022273">
    <property type="entry name" value="PRTRC_protein-E"/>
</dbReference>
<dbReference type="RefSeq" id="WP_326507152.1">
    <property type="nucleotide sequence ID" value="NZ_JAWIIV010000011.1"/>
</dbReference>
<evidence type="ECO:0000313" key="4">
    <source>
        <dbReference type="Proteomes" id="UP001352263"/>
    </source>
</evidence>
<evidence type="ECO:0000259" key="2">
    <source>
        <dbReference type="Pfam" id="PF19556"/>
    </source>
</evidence>
<reference evidence="3 4" key="1">
    <citation type="submission" date="2023-10" db="EMBL/GenBank/DDBJ databases">
        <title>Noviherbaspirillum sp. CPCC 100848 genome assembly.</title>
        <authorList>
            <person name="Li X.Y."/>
            <person name="Fang X.M."/>
        </authorList>
    </citation>
    <scope>NUCLEOTIDE SEQUENCE [LARGE SCALE GENOMIC DNA]</scope>
    <source>
        <strain evidence="3 4">CPCC 100848</strain>
    </source>
</reference>
<dbReference type="Pfam" id="PF19556">
    <property type="entry name" value="PRTRC_E"/>
    <property type="match status" value="1"/>
</dbReference>
<evidence type="ECO:0000313" key="3">
    <source>
        <dbReference type="EMBL" id="MEC4720434.1"/>
    </source>
</evidence>
<protein>
    <submittedName>
        <fullName evidence="3">PRTRC system protein E</fullName>
    </submittedName>
</protein>
<organism evidence="3 4">
    <name type="scientific">Noviherbaspirillum album</name>
    <dbReference type="NCBI Taxonomy" id="3080276"/>
    <lineage>
        <taxon>Bacteria</taxon>
        <taxon>Pseudomonadati</taxon>
        <taxon>Pseudomonadota</taxon>
        <taxon>Betaproteobacteria</taxon>
        <taxon>Burkholderiales</taxon>
        <taxon>Oxalobacteraceae</taxon>
        <taxon>Noviherbaspirillum</taxon>
    </lineage>
</organism>
<feature type="region of interest" description="Disordered" evidence="1">
    <location>
        <begin position="97"/>
        <end position="156"/>
    </location>
</feature>